<evidence type="ECO:0000313" key="2">
    <source>
        <dbReference type="Proteomes" id="UP000193749"/>
    </source>
</evidence>
<dbReference type="EMBL" id="MLJI01000002">
    <property type="protein sequence ID" value="ORM89559.1"/>
    <property type="molecule type" value="Genomic_DNA"/>
</dbReference>
<dbReference type="RefSeq" id="WP_084879277.1">
    <property type="nucleotide sequence ID" value="NZ_JAGGMY010000002.1"/>
</dbReference>
<proteinExistence type="predicted"/>
<protein>
    <submittedName>
        <fullName evidence="1">DNA-binding protein</fullName>
    </submittedName>
</protein>
<keyword evidence="2" id="KW-1185">Reference proteome</keyword>
<dbReference type="GO" id="GO:0003677">
    <property type="term" value="F:DNA binding"/>
    <property type="evidence" value="ECO:0007669"/>
    <property type="project" value="UniProtKB-KW"/>
</dbReference>
<organism evidence="1 2">
    <name type="scientific">Pantoea cypripedii</name>
    <name type="common">Pectobacterium cypripedii</name>
    <name type="synonym">Erwinia cypripedii</name>
    <dbReference type="NCBI Taxonomy" id="55209"/>
    <lineage>
        <taxon>Bacteria</taxon>
        <taxon>Pseudomonadati</taxon>
        <taxon>Pseudomonadota</taxon>
        <taxon>Gammaproteobacteria</taxon>
        <taxon>Enterobacterales</taxon>
        <taxon>Erwiniaceae</taxon>
        <taxon>Pantoea</taxon>
    </lineage>
</organism>
<dbReference type="STRING" id="55209.HA50_23355"/>
<name>A0A1X1EKX9_PANCY</name>
<dbReference type="OrthoDB" id="6504562at2"/>
<gene>
    <name evidence="1" type="ORF">HA50_23355</name>
</gene>
<reference evidence="1 2" key="1">
    <citation type="journal article" date="2017" name="Antonie Van Leeuwenhoek">
        <title>Phylogenomic resolution of the bacterial genus Pantoea and its relationship with Erwinia and Tatumella.</title>
        <authorList>
            <person name="Palmer M."/>
            <person name="Steenkamp E.T."/>
            <person name="Coetzee M.P."/>
            <person name="Chan W.Y."/>
            <person name="van Zyl E."/>
            <person name="De Maayer P."/>
            <person name="Coutinho T.A."/>
            <person name="Blom J."/>
            <person name="Smits T.H."/>
            <person name="Duffy B."/>
            <person name="Venter S.N."/>
        </authorList>
    </citation>
    <scope>NUCLEOTIDE SEQUENCE [LARGE SCALE GENOMIC DNA]</scope>
    <source>
        <strain evidence="1 2">LMG 2657</strain>
    </source>
</reference>
<dbReference type="AlphaFoldDB" id="A0A1X1EKX9"/>
<comment type="caution">
    <text evidence="1">The sequence shown here is derived from an EMBL/GenBank/DDBJ whole genome shotgun (WGS) entry which is preliminary data.</text>
</comment>
<evidence type="ECO:0000313" key="1">
    <source>
        <dbReference type="EMBL" id="ORM89559.1"/>
    </source>
</evidence>
<accession>A0A1X1EKX9</accession>
<sequence length="209" mass="23247">MNVTIQKELQKPLSAEQAAVFQRIANLSVELIEKLTEKKSLTSALNMTDNELAKLILETQLDRASEMSPREKRRIAHLNDSSVKFAERLNALGGACRASKAAEILGVKRQTINNRLKANKLLAVKSGGEYKFPLFQFDGNQVVVGVEDVLVLLGDISAITKTSFLTAMYFFEKEDGLNVIDALKKYGNSGEHMNEIRRQAKLFGHQSAH</sequence>
<keyword evidence="1" id="KW-0238">DNA-binding</keyword>
<dbReference type="Proteomes" id="UP000193749">
    <property type="component" value="Unassembled WGS sequence"/>
</dbReference>